<dbReference type="AlphaFoldDB" id="A0A9W7A806"/>
<comment type="caution">
    <text evidence="1">The sequence shown here is derived from an EMBL/GenBank/DDBJ whole genome shotgun (WGS) entry which is preliminary data.</text>
</comment>
<reference evidence="1" key="1">
    <citation type="submission" date="2022-07" db="EMBL/GenBank/DDBJ databases">
        <title>Genome analysis of Parmales, a sister group of diatoms, reveals the evolutionary specialization of diatoms from phago-mixotrophs to photoautotrophs.</title>
        <authorList>
            <person name="Ban H."/>
            <person name="Sato S."/>
            <person name="Yoshikawa S."/>
            <person name="Kazumasa Y."/>
            <person name="Nakamura Y."/>
            <person name="Ichinomiya M."/>
            <person name="Saitoh K."/>
            <person name="Sato N."/>
            <person name="Blanc-Mathieu R."/>
            <person name="Endo H."/>
            <person name="Kuwata A."/>
            <person name="Ogata H."/>
        </authorList>
    </citation>
    <scope>NUCLEOTIDE SEQUENCE</scope>
</reference>
<gene>
    <name evidence="1" type="ORF">TrRE_jg9160</name>
</gene>
<evidence type="ECO:0000313" key="1">
    <source>
        <dbReference type="EMBL" id="GMH63594.1"/>
    </source>
</evidence>
<feature type="non-terminal residue" evidence="1">
    <location>
        <position position="1"/>
    </location>
</feature>
<evidence type="ECO:0000313" key="2">
    <source>
        <dbReference type="Proteomes" id="UP001165082"/>
    </source>
</evidence>
<dbReference type="OrthoDB" id="438796at2759"/>
<dbReference type="Pfam" id="PF03382">
    <property type="entry name" value="DUF285"/>
    <property type="match status" value="1"/>
</dbReference>
<organism evidence="1 2">
    <name type="scientific">Triparma retinervis</name>
    <dbReference type="NCBI Taxonomy" id="2557542"/>
    <lineage>
        <taxon>Eukaryota</taxon>
        <taxon>Sar</taxon>
        <taxon>Stramenopiles</taxon>
        <taxon>Ochrophyta</taxon>
        <taxon>Bolidophyceae</taxon>
        <taxon>Parmales</taxon>
        <taxon>Triparmaceae</taxon>
        <taxon>Triparma</taxon>
    </lineage>
</organism>
<dbReference type="Proteomes" id="UP001165082">
    <property type="component" value="Unassembled WGS sequence"/>
</dbReference>
<dbReference type="EMBL" id="BRXZ01005304">
    <property type="protein sequence ID" value="GMH63594.1"/>
    <property type="molecule type" value="Genomic_DNA"/>
</dbReference>
<protein>
    <recommendedName>
        <fullName evidence="3">BspA family leucine-rich repeat surface protein</fullName>
    </recommendedName>
</protein>
<keyword evidence="2" id="KW-1185">Reference proteome</keyword>
<sequence>MERMFGDAKAFNQPIGNWDVSSVTTMMKMFYAAPVFDQPI</sequence>
<evidence type="ECO:0008006" key="3">
    <source>
        <dbReference type="Google" id="ProtNLM"/>
    </source>
</evidence>
<name>A0A9W7A806_9STRA</name>
<dbReference type="InterPro" id="IPR005046">
    <property type="entry name" value="DUF285"/>
</dbReference>
<proteinExistence type="predicted"/>
<accession>A0A9W7A806</accession>